<dbReference type="AlphaFoldDB" id="A0A0L0S432"/>
<protein>
    <submittedName>
        <fullName evidence="2">Uncharacterized protein</fullName>
    </submittedName>
</protein>
<feature type="transmembrane region" description="Helical" evidence="1">
    <location>
        <begin position="48"/>
        <end position="70"/>
    </location>
</feature>
<reference evidence="2 3" key="1">
    <citation type="submission" date="2009-11" db="EMBL/GenBank/DDBJ databases">
        <title>Annotation of Allomyces macrogynus ATCC 38327.</title>
        <authorList>
            <consortium name="The Broad Institute Genome Sequencing Platform"/>
            <person name="Russ C."/>
            <person name="Cuomo C."/>
            <person name="Burger G."/>
            <person name="Gray M.W."/>
            <person name="Holland P.W.H."/>
            <person name="King N."/>
            <person name="Lang F.B.F."/>
            <person name="Roger A.J."/>
            <person name="Ruiz-Trillo I."/>
            <person name="Young S.K."/>
            <person name="Zeng Q."/>
            <person name="Gargeya S."/>
            <person name="Fitzgerald M."/>
            <person name="Haas B."/>
            <person name="Abouelleil A."/>
            <person name="Alvarado L."/>
            <person name="Arachchi H.M."/>
            <person name="Berlin A."/>
            <person name="Chapman S.B."/>
            <person name="Gearin G."/>
            <person name="Goldberg J."/>
            <person name="Griggs A."/>
            <person name="Gujja S."/>
            <person name="Hansen M."/>
            <person name="Heiman D."/>
            <person name="Howarth C."/>
            <person name="Larimer J."/>
            <person name="Lui A."/>
            <person name="MacDonald P.J.P."/>
            <person name="McCowen C."/>
            <person name="Montmayeur A."/>
            <person name="Murphy C."/>
            <person name="Neiman D."/>
            <person name="Pearson M."/>
            <person name="Priest M."/>
            <person name="Roberts A."/>
            <person name="Saif S."/>
            <person name="Shea T."/>
            <person name="Sisk P."/>
            <person name="Stolte C."/>
            <person name="Sykes S."/>
            <person name="Wortman J."/>
            <person name="Nusbaum C."/>
            <person name="Birren B."/>
        </authorList>
    </citation>
    <scope>NUCLEOTIDE SEQUENCE [LARGE SCALE GENOMIC DNA]</scope>
    <source>
        <strain evidence="2 3">ATCC 38327</strain>
    </source>
</reference>
<keyword evidence="1" id="KW-0812">Transmembrane</keyword>
<feature type="transmembrane region" description="Helical" evidence="1">
    <location>
        <begin position="105"/>
        <end position="123"/>
    </location>
</feature>
<dbReference type="VEuPathDB" id="FungiDB:AMAG_02903"/>
<name>A0A0L0S432_ALLM3</name>
<dbReference type="Proteomes" id="UP000054350">
    <property type="component" value="Unassembled WGS sequence"/>
</dbReference>
<keyword evidence="1" id="KW-1133">Transmembrane helix</keyword>
<evidence type="ECO:0000313" key="3">
    <source>
        <dbReference type="Proteomes" id="UP000054350"/>
    </source>
</evidence>
<keyword evidence="3" id="KW-1185">Reference proteome</keyword>
<proteinExistence type="predicted"/>
<feature type="transmembrane region" description="Helical" evidence="1">
    <location>
        <begin position="77"/>
        <end position="99"/>
    </location>
</feature>
<accession>A0A0L0S432</accession>
<evidence type="ECO:0000313" key="2">
    <source>
        <dbReference type="EMBL" id="KNE57156.1"/>
    </source>
</evidence>
<keyword evidence="1" id="KW-0472">Membrane</keyword>
<organism evidence="2 3">
    <name type="scientific">Allomyces macrogynus (strain ATCC 38327)</name>
    <name type="common">Allomyces javanicus var. macrogynus</name>
    <dbReference type="NCBI Taxonomy" id="578462"/>
    <lineage>
        <taxon>Eukaryota</taxon>
        <taxon>Fungi</taxon>
        <taxon>Fungi incertae sedis</taxon>
        <taxon>Blastocladiomycota</taxon>
        <taxon>Blastocladiomycetes</taxon>
        <taxon>Blastocladiales</taxon>
        <taxon>Blastocladiaceae</taxon>
        <taxon>Allomyces</taxon>
    </lineage>
</organism>
<dbReference type="OrthoDB" id="5547521at2759"/>
<evidence type="ECO:0000256" key="1">
    <source>
        <dbReference type="SAM" id="Phobius"/>
    </source>
</evidence>
<reference evidence="3" key="2">
    <citation type="submission" date="2009-11" db="EMBL/GenBank/DDBJ databases">
        <title>The Genome Sequence of Allomyces macrogynus strain ATCC 38327.</title>
        <authorList>
            <consortium name="The Broad Institute Genome Sequencing Platform"/>
            <person name="Russ C."/>
            <person name="Cuomo C."/>
            <person name="Shea T."/>
            <person name="Young S.K."/>
            <person name="Zeng Q."/>
            <person name="Koehrsen M."/>
            <person name="Haas B."/>
            <person name="Borodovsky M."/>
            <person name="Guigo R."/>
            <person name="Alvarado L."/>
            <person name="Berlin A."/>
            <person name="Borenstein D."/>
            <person name="Chen Z."/>
            <person name="Engels R."/>
            <person name="Freedman E."/>
            <person name="Gellesch M."/>
            <person name="Goldberg J."/>
            <person name="Griggs A."/>
            <person name="Gujja S."/>
            <person name="Heiman D."/>
            <person name="Hepburn T."/>
            <person name="Howarth C."/>
            <person name="Jen D."/>
            <person name="Larson L."/>
            <person name="Lewis B."/>
            <person name="Mehta T."/>
            <person name="Park D."/>
            <person name="Pearson M."/>
            <person name="Roberts A."/>
            <person name="Saif S."/>
            <person name="Shenoy N."/>
            <person name="Sisk P."/>
            <person name="Stolte C."/>
            <person name="Sykes S."/>
            <person name="Walk T."/>
            <person name="White J."/>
            <person name="Yandava C."/>
            <person name="Burger G."/>
            <person name="Gray M.W."/>
            <person name="Holland P.W.H."/>
            <person name="King N."/>
            <person name="Lang F.B.F."/>
            <person name="Roger A.J."/>
            <person name="Ruiz-Trillo I."/>
            <person name="Lander E."/>
            <person name="Nusbaum C."/>
        </authorList>
    </citation>
    <scope>NUCLEOTIDE SEQUENCE [LARGE SCALE GENOMIC DNA]</scope>
    <source>
        <strain evidence="3">ATCC 38327</strain>
    </source>
</reference>
<feature type="transmembrane region" description="Helical" evidence="1">
    <location>
        <begin position="19"/>
        <end position="42"/>
    </location>
</feature>
<sequence>MAGCGPFSAFASGDYRMSFILLSALGVAQVILDGLAITSYSFSSIVTGAIISLILIIFKMLCVITILYAFYQRNWSLFRNFLGMLTIMVIAVVILAVITLGTIKMFGTIGLVLEILFVGYAFWCHRTFSKSILP</sequence>
<dbReference type="EMBL" id="GG745331">
    <property type="protein sequence ID" value="KNE57156.1"/>
    <property type="molecule type" value="Genomic_DNA"/>
</dbReference>
<gene>
    <name evidence="2" type="ORF">AMAG_02903</name>
</gene>